<dbReference type="Pfam" id="PF08859">
    <property type="entry name" value="DGC"/>
    <property type="match status" value="1"/>
</dbReference>
<dbReference type="PIRSF" id="PIRSF037181">
    <property type="entry name" value="DGC"/>
    <property type="match status" value="1"/>
</dbReference>
<accession>F3Z434</accession>
<organism evidence="1 2">
    <name type="scientific">Desulfocurvibacter africanus subsp. africanus str. Walvis Bay</name>
    <dbReference type="NCBI Taxonomy" id="690850"/>
    <lineage>
        <taxon>Bacteria</taxon>
        <taxon>Pseudomonadati</taxon>
        <taxon>Thermodesulfobacteriota</taxon>
        <taxon>Desulfovibrionia</taxon>
        <taxon>Desulfovibrionales</taxon>
        <taxon>Desulfovibrionaceae</taxon>
        <taxon>Desulfocurvibacter</taxon>
    </lineage>
</organism>
<dbReference type="STRING" id="690850.Desaf_2157"/>
<dbReference type="RefSeq" id="WP_014260227.1">
    <property type="nucleotide sequence ID" value="NC_016629.1"/>
</dbReference>
<gene>
    <name evidence="1" type="ORF">Desaf_2157</name>
</gene>
<dbReference type="EMBL" id="CP003221">
    <property type="protein sequence ID" value="EGJ50486.1"/>
    <property type="molecule type" value="Genomic_DNA"/>
</dbReference>
<sequence>MSDCCSRANVPLILACAGASNVGQMSNRIAVELTESEYGKLFCLAGIGGGIESFVKSAKDAEDIIVLDGCPVGCARKTLENIGVAPKNAFELTAMGMQKNKTLRLDEAEVQRLVQEVKMGFAKNKMAARGAGCSCCG</sequence>
<name>F3Z434_DESAF</name>
<proteinExistence type="predicted"/>
<dbReference type="KEGG" id="daf:Desaf_2157"/>
<keyword evidence="2" id="KW-1185">Reference proteome</keyword>
<dbReference type="eggNOG" id="COG4273">
    <property type="taxonomic scope" value="Bacteria"/>
</dbReference>
<reference evidence="1 2" key="1">
    <citation type="journal article" date="2011" name="J. Bacteriol.">
        <title>Genome sequence of the mercury-methylating and pleomorphic Desulfovibrio africanus Strain Walvis Bay.</title>
        <authorList>
            <person name="Brown S.D."/>
            <person name="Wall J.D."/>
            <person name="Kucken A.M."/>
            <person name="Gilmour C.C."/>
            <person name="Podar M."/>
            <person name="Brandt C.C."/>
            <person name="Teshima H."/>
            <person name="Detter J.C."/>
            <person name="Han C.S."/>
            <person name="Land M.L."/>
            <person name="Lucas S."/>
            <person name="Han J."/>
            <person name="Pennacchio L."/>
            <person name="Nolan M."/>
            <person name="Pitluck S."/>
            <person name="Woyke T."/>
            <person name="Goodwin L."/>
            <person name="Palumbo A.V."/>
            <person name="Elias D.A."/>
        </authorList>
    </citation>
    <scope>NUCLEOTIDE SEQUENCE [LARGE SCALE GENOMIC DNA]</scope>
    <source>
        <strain evidence="1 2">Walvis Bay</strain>
    </source>
</reference>
<dbReference type="AlphaFoldDB" id="F3Z434"/>
<evidence type="ECO:0000313" key="2">
    <source>
        <dbReference type="Proteomes" id="UP000007844"/>
    </source>
</evidence>
<evidence type="ECO:0000313" key="1">
    <source>
        <dbReference type="EMBL" id="EGJ50486.1"/>
    </source>
</evidence>
<protein>
    <submittedName>
        <fullName evidence="1">DGC domain protein</fullName>
    </submittedName>
</protein>
<dbReference type="InterPro" id="IPR014958">
    <property type="entry name" value="DGC"/>
</dbReference>
<dbReference type="HOGENOM" id="CLU_143943_0_0_7"/>
<dbReference type="Proteomes" id="UP000007844">
    <property type="component" value="Chromosome"/>
</dbReference>